<dbReference type="Pfam" id="PF13853">
    <property type="entry name" value="7tm_4"/>
    <property type="match status" value="1"/>
</dbReference>
<evidence type="ECO:0000256" key="9">
    <source>
        <dbReference type="ARBA" id="ARBA00023157"/>
    </source>
</evidence>
<keyword evidence="7 13" id="KW-0297">G-protein coupled receptor</keyword>
<dbReference type="InterPro" id="IPR050939">
    <property type="entry name" value="Olfactory_GPCR1"/>
</dbReference>
<feature type="transmembrane region" description="Helical" evidence="14">
    <location>
        <begin position="52"/>
        <end position="73"/>
    </location>
</feature>
<protein>
    <recommendedName>
        <fullName evidence="14">Olfactory receptor</fullName>
    </recommendedName>
</protein>
<feature type="transmembrane region" description="Helical" evidence="14">
    <location>
        <begin position="80"/>
        <end position="102"/>
    </location>
</feature>
<keyword evidence="6 14" id="KW-1133">Transmembrane helix</keyword>
<dbReference type="PRINTS" id="PR00237">
    <property type="entry name" value="GPCRRHODOPSN"/>
</dbReference>
<dbReference type="SUPFAM" id="SSF81321">
    <property type="entry name" value="Family A G protein-coupled receptor-like"/>
    <property type="match status" value="1"/>
</dbReference>
<dbReference type="PROSITE" id="PS00237">
    <property type="entry name" value="G_PROTEIN_RECEP_F1_1"/>
    <property type="match status" value="1"/>
</dbReference>
<dbReference type="Ensembl" id="ENSECRT00000021628.1">
    <property type="protein sequence ID" value="ENSECRP00000021170.1"/>
    <property type="gene ID" value="ENSECRG00000014264.1"/>
</dbReference>
<keyword evidence="10 13" id="KW-0675">Receptor</keyword>
<proteinExistence type="inferred from homology"/>
<keyword evidence="9" id="KW-1015">Disulfide bond</keyword>
<dbReference type="Gene3D" id="1.20.1070.10">
    <property type="entry name" value="Rhodopsin 7-helix transmembrane proteins"/>
    <property type="match status" value="1"/>
</dbReference>
<dbReference type="PROSITE" id="PS50262">
    <property type="entry name" value="G_PROTEIN_RECEP_F1_2"/>
    <property type="match status" value="1"/>
</dbReference>
<keyword evidence="3 14" id="KW-0716">Sensory transduction</keyword>
<feature type="transmembrane region" description="Helical" evidence="14">
    <location>
        <begin position="232"/>
        <end position="256"/>
    </location>
</feature>
<organism evidence="16 17">
    <name type="scientific">Erpetoichthys calabaricus</name>
    <name type="common">Rope fish</name>
    <name type="synonym">Calamoichthys calabaricus</name>
    <dbReference type="NCBI Taxonomy" id="27687"/>
    <lineage>
        <taxon>Eukaryota</taxon>
        <taxon>Metazoa</taxon>
        <taxon>Chordata</taxon>
        <taxon>Craniata</taxon>
        <taxon>Vertebrata</taxon>
        <taxon>Euteleostomi</taxon>
        <taxon>Actinopterygii</taxon>
        <taxon>Polypteriformes</taxon>
        <taxon>Polypteridae</taxon>
        <taxon>Erpetoichthys</taxon>
    </lineage>
</organism>
<dbReference type="InterPro" id="IPR017452">
    <property type="entry name" value="GPCR_Rhodpsn_7TM"/>
</dbReference>
<keyword evidence="11" id="KW-0325">Glycoprotein</keyword>
<evidence type="ECO:0000256" key="14">
    <source>
        <dbReference type="RuleBase" id="RU363047"/>
    </source>
</evidence>
<keyword evidence="2 14" id="KW-1003">Cell membrane</keyword>
<evidence type="ECO:0000256" key="8">
    <source>
        <dbReference type="ARBA" id="ARBA00023136"/>
    </source>
</evidence>
<feature type="transmembrane region" description="Helical" evidence="14">
    <location>
        <begin position="190"/>
        <end position="211"/>
    </location>
</feature>
<feature type="transmembrane region" description="Helical" evidence="14">
    <location>
        <begin position="268"/>
        <end position="289"/>
    </location>
</feature>
<dbReference type="GO" id="GO:0005886">
    <property type="term" value="C:plasma membrane"/>
    <property type="evidence" value="ECO:0007669"/>
    <property type="project" value="UniProtKB-SubCell"/>
</dbReference>
<evidence type="ECO:0000256" key="6">
    <source>
        <dbReference type="ARBA" id="ARBA00022989"/>
    </source>
</evidence>
<evidence type="ECO:0000256" key="10">
    <source>
        <dbReference type="ARBA" id="ARBA00023170"/>
    </source>
</evidence>
<evidence type="ECO:0000256" key="1">
    <source>
        <dbReference type="ARBA" id="ARBA00004651"/>
    </source>
</evidence>
<name>A0A8C4ST41_ERPCA</name>
<feature type="transmembrane region" description="Helical" evidence="14">
    <location>
        <begin position="137"/>
        <end position="158"/>
    </location>
</feature>
<evidence type="ECO:0000256" key="2">
    <source>
        <dbReference type="ARBA" id="ARBA00022475"/>
    </source>
</evidence>
<dbReference type="GO" id="GO:0004930">
    <property type="term" value="F:G protein-coupled receptor activity"/>
    <property type="evidence" value="ECO:0007669"/>
    <property type="project" value="UniProtKB-KW"/>
</dbReference>
<keyword evidence="8 14" id="KW-0472">Membrane</keyword>
<dbReference type="InterPro" id="IPR000725">
    <property type="entry name" value="Olfact_rcpt"/>
</dbReference>
<dbReference type="PRINTS" id="PR00245">
    <property type="entry name" value="OLFACTORYR"/>
</dbReference>
<feature type="domain" description="G-protein coupled receptors family 1 profile" evidence="15">
    <location>
        <begin position="36"/>
        <end position="287"/>
    </location>
</feature>
<evidence type="ECO:0000256" key="11">
    <source>
        <dbReference type="ARBA" id="ARBA00023180"/>
    </source>
</evidence>
<dbReference type="PANTHER" id="PTHR24242:SF359">
    <property type="entry name" value="ODORANT RECEPTOR-RELATED"/>
    <property type="match status" value="1"/>
</dbReference>
<evidence type="ECO:0000313" key="16">
    <source>
        <dbReference type="Ensembl" id="ENSECRP00000021170.1"/>
    </source>
</evidence>
<dbReference type="GeneTree" id="ENSGT00940000161454"/>
<accession>A0A8C4ST41</accession>
<evidence type="ECO:0000256" key="7">
    <source>
        <dbReference type="ARBA" id="ARBA00023040"/>
    </source>
</evidence>
<evidence type="ECO:0000256" key="13">
    <source>
        <dbReference type="RuleBase" id="RU000688"/>
    </source>
</evidence>
<evidence type="ECO:0000259" key="15">
    <source>
        <dbReference type="PROSITE" id="PS50262"/>
    </source>
</evidence>
<dbReference type="AlphaFoldDB" id="A0A8C4ST41"/>
<dbReference type="SMART" id="SM01381">
    <property type="entry name" value="7TM_GPCR_Srsx"/>
    <property type="match status" value="1"/>
</dbReference>
<feature type="transmembrane region" description="Helical" evidence="14">
    <location>
        <begin position="21"/>
        <end position="46"/>
    </location>
</feature>
<evidence type="ECO:0000256" key="12">
    <source>
        <dbReference type="ARBA" id="ARBA00023224"/>
    </source>
</evidence>
<keyword evidence="12 13" id="KW-0807">Transducer</keyword>
<dbReference type="FunFam" id="1.20.1070.10:FF:000024">
    <property type="entry name" value="Olfactory receptor"/>
    <property type="match status" value="1"/>
</dbReference>
<dbReference type="GO" id="GO:0004984">
    <property type="term" value="F:olfactory receptor activity"/>
    <property type="evidence" value="ECO:0007669"/>
    <property type="project" value="InterPro"/>
</dbReference>
<reference evidence="16" key="2">
    <citation type="submission" date="2025-09" db="UniProtKB">
        <authorList>
            <consortium name="Ensembl"/>
        </authorList>
    </citation>
    <scope>IDENTIFICATION</scope>
</reference>
<dbReference type="Proteomes" id="UP000694620">
    <property type="component" value="Unassembled WGS sequence"/>
</dbReference>
<dbReference type="PANTHER" id="PTHR24242">
    <property type="entry name" value="G-PROTEIN COUPLED RECEPTOR"/>
    <property type="match status" value="1"/>
</dbReference>
<comment type="subcellular location">
    <subcellularLocation>
        <location evidence="1 14">Cell membrane</location>
        <topology evidence="1 14">Multi-pass membrane protein</topology>
    </subcellularLocation>
</comment>
<evidence type="ECO:0000313" key="17">
    <source>
        <dbReference type="Proteomes" id="UP000694620"/>
    </source>
</evidence>
<keyword evidence="17" id="KW-1185">Reference proteome</keyword>
<evidence type="ECO:0000256" key="3">
    <source>
        <dbReference type="ARBA" id="ARBA00022606"/>
    </source>
</evidence>
<sequence length="314" mass="35343">MSNTTISFSLHCVISPNQRSFTIVVLALIYLISLFGNLLVILVITFNQKLKTPMYILISALSVIDLANSTIVIPKMLADLHFEFSAVPYAACLLQMCVILIFEETESMLLMFMAIDRYIAIIHPLRYRSLITMKSVWTVILVLPVLAFLASTSFVFLASELSFCHSNILHYCFCDYFTMVQVACNHDPKFLLLLSCIAIIFGLGPFLLILFSYGQIGFAALKIRSVEGKSKAYSTCLTHLLVVGCFYFPLLTSYILPGAGVKLSVEVYNTMVIIGNVIPPMMNPIIYSFRNKEINSSIHRFFTRMKTAPNMNAW</sequence>
<evidence type="ECO:0000256" key="4">
    <source>
        <dbReference type="ARBA" id="ARBA00022692"/>
    </source>
</evidence>
<comment type="similarity">
    <text evidence="13">Belongs to the G-protein coupled receptor 1 family.</text>
</comment>
<keyword evidence="5 14" id="KW-0552">Olfaction</keyword>
<reference evidence="16" key="1">
    <citation type="submission" date="2025-08" db="UniProtKB">
        <authorList>
            <consortium name="Ensembl"/>
        </authorList>
    </citation>
    <scope>IDENTIFICATION</scope>
</reference>
<evidence type="ECO:0000256" key="5">
    <source>
        <dbReference type="ARBA" id="ARBA00022725"/>
    </source>
</evidence>
<dbReference type="InterPro" id="IPR000276">
    <property type="entry name" value="GPCR_Rhodpsn"/>
</dbReference>
<keyword evidence="4 13" id="KW-0812">Transmembrane</keyword>